<evidence type="ECO:0000256" key="5">
    <source>
        <dbReference type="ARBA" id="ARBA00023077"/>
    </source>
</evidence>
<evidence type="ECO:0000256" key="4">
    <source>
        <dbReference type="ARBA" id="ARBA00022692"/>
    </source>
</evidence>
<evidence type="ECO:0000313" key="12">
    <source>
        <dbReference type="EMBL" id="RXJ49555.1"/>
    </source>
</evidence>
<dbReference type="InterPro" id="IPR012910">
    <property type="entry name" value="Plug_dom"/>
</dbReference>
<dbReference type="GO" id="GO:0009279">
    <property type="term" value="C:cell outer membrane"/>
    <property type="evidence" value="ECO:0007669"/>
    <property type="project" value="UniProtKB-SubCell"/>
</dbReference>
<evidence type="ECO:0000256" key="2">
    <source>
        <dbReference type="ARBA" id="ARBA00022448"/>
    </source>
</evidence>
<evidence type="ECO:0000259" key="10">
    <source>
        <dbReference type="Pfam" id="PF00593"/>
    </source>
</evidence>
<dbReference type="Pfam" id="PF00593">
    <property type="entry name" value="TonB_dep_Rec_b-barrel"/>
    <property type="match status" value="1"/>
</dbReference>
<dbReference type="AlphaFoldDB" id="A0A4Q0XEI8"/>
<dbReference type="InterPro" id="IPR036942">
    <property type="entry name" value="Beta-barrel_TonB_sf"/>
</dbReference>
<dbReference type="InterPro" id="IPR037066">
    <property type="entry name" value="Plug_dom_sf"/>
</dbReference>
<keyword evidence="5 9" id="KW-0798">TonB box</keyword>
<gene>
    <name evidence="12" type="ORF">ESZ48_11100</name>
</gene>
<dbReference type="SUPFAM" id="SSF49464">
    <property type="entry name" value="Carboxypeptidase regulatory domain-like"/>
    <property type="match status" value="1"/>
</dbReference>
<dbReference type="NCBIfam" id="TIGR04057">
    <property type="entry name" value="SusC_RagA_signa"/>
    <property type="match status" value="1"/>
</dbReference>
<dbReference type="Gene3D" id="2.60.40.1120">
    <property type="entry name" value="Carboxypeptidase-like, regulatory domain"/>
    <property type="match status" value="1"/>
</dbReference>
<feature type="domain" description="TonB-dependent receptor plug" evidence="11">
    <location>
        <begin position="123"/>
        <end position="247"/>
    </location>
</feature>
<dbReference type="Pfam" id="PF13715">
    <property type="entry name" value="CarbopepD_reg_2"/>
    <property type="match status" value="1"/>
</dbReference>
<sequence>MINNHKSVRWRRIFGCNLLFIIFTLPLTAQDLLVTGKVTDGNLPISGSNILIKNTKKGVVTDFDGRYSITAKSTDTLQISYLGYTTLTIPIQNRNIINISLHEDATALGEVQINAGYYTTTDREKTGSIARITAKDIEFQPVNNPIAAMQGHLSGVNIVQSTGVPGGGFNIDVRGRNFINSSSNPLFIVDGVPFGSQSLSVGEVSGRVLFGNISPLNAMNSNDIESIEVLKDADATAIYGSRGANGVVLITTKKGVAGKTQIKVNLSNTLGEVSHFLDLMNTEQYLEVRREGVINDGFGALLEDSTFDFIWPDIKSWDNTRYTNWQKALIGGTAHRNYAQVSVSGGNPNTRFLISGAHQKEGTVFPGNSKYLKTSLLSNINHRSDADRFAINLSTIYTREANSLPRTDFSYLAYNLEPNAPRLYNEAGELNWENNSWNNPIASLKEQYEVMIHTLIANASVSYELMPNLQIKSNLGFNKYQLNDFRTIPSSALNPVFGFTPQNFSNISTNASDRQSWIVEPQLNWYNQYKWAQLDVLLGTTFQQETTQQLVQKGTGFPNNQLIQNLAAGDIIEVLRDADSKYSYNAVFGRLNLKLFDTYIINLTGRRDGSSRFGPGKKFGNFGSVGAAWIFSEEVIFKNSSWLSFGKLRTSYGTTGSDNIGDYKFLSTYNVTGFDYDGTTILQPAGLLNPEFGWESNQKLEAALELGFFKDRLRLNSSWYRNRSSNQLIGIPLAATTGFSELTGNFNATVENTGLEVDINAVNYQNTKFKWTSTFNITIPNNRLVTFDGLESSTFSERFIIGKPISILKLYHALGVNPETGLYQFEDYNGDGNIGIEDRQWVEDLTPKFYGGLGNTLVYGNFTLDVFFQFKKQKAKNELAYGATPGYQGNASVKLLDRWQQPGDVGPIQMASSGLNIGEDTNGLQGMSSAAISDASFVRLRNVSLNYKVPISSKTMEVGVYLQGQNLLTFTRYSGPDPEQATNTILPPLRQFTLGLQLTF</sequence>
<keyword evidence="2 8" id="KW-0813">Transport</keyword>
<dbReference type="InterPro" id="IPR008969">
    <property type="entry name" value="CarboxyPept-like_regulatory"/>
</dbReference>
<evidence type="ECO:0000313" key="13">
    <source>
        <dbReference type="Proteomes" id="UP000289792"/>
    </source>
</evidence>
<evidence type="ECO:0000256" key="3">
    <source>
        <dbReference type="ARBA" id="ARBA00022452"/>
    </source>
</evidence>
<comment type="caution">
    <text evidence="12">The sequence shown here is derived from an EMBL/GenBank/DDBJ whole genome shotgun (WGS) entry which is preliminary data.</text>
</comment>
<keyword evidence="13" id="KW-1185">Reference proteome</keyword>
<dbReference type="InterPro" id="IPR023997">
    <property type="entry name" value="TonB-dep_OMP_SusC/RagA_CS"/>
</dbReference>
<reference evidence="12 13" key="1">
    <citation type="submission" date="2019-01" db="EMBL/GenBank/DDBJ databases">
        <title>Genome sequence of the Antarctic species Gelidibacter gilvus ACAM 158(T).</title>
        <authorList>
            <person name="Bowman J.P."/>
        </authorList>
    </citation>
    <scope>NUCLEOTIDE SEQUENCE [LARGE SCALE GENOMIC DNA]</scope>
    <source>
        <strain evidence="12 13">IC158</strain>
    </source>
</reference>
<evidence type="ECO:0000256" key="7">
    <source>
        <dbReference type="ARBA" id="ARBA00023237"/>
    </source>
</evidence>
<dbReference type="InterPro" id="IPR039426">
    <property type="entry name" value="TonB-dep_rcpt-like"/>
</dbReference>
<accession>A0A4Q0XEI8</accession>
<evidence type="ECO:0000256" key="8">
    <source>
        <dbReference type="PROSITE-ProRule" id="PRU01360"/>
    </source>
</evidence>
<dbReference type="RefSeq" id="WP_129017565.1">
    <property type="nucleotide sequence ID" value="NZ_SDDZ01000006.1"/>
</dbReference>
<evidence type="ECO:0000256" key="9">
    <source>
        <dbReference type="RuleBase" id="RU003357"/>
    </source>
</evidence>
<evidence type="ECO:0000256" key="6">
    <source>
        <dbReference type="ARBA" id="ARBA00023136"/>
    </source>
</evidence>
<proteinExistence type="inferred from homology"/>
<protein>
    <submittedName>
        <fullName evidence="12">SusC/RagA family TonB-linked outer membrane protein</fullName>
    </submittedName>
</protein>
<dbReference type="OrthoDB" id="9768177at2"/>
<dbReference type="EMBL" id="SDDZ01000006">
    <property type="protein sequence ID" value="RXJ49555.1"/>
    <property type="molecule type" value="Genomic_DNA"/>
</dbReference>
<dbReference type="Gene3D" id="2.170.130.10">
    <property type="entry name" value="TonB-dependent receptor, plug domain"/>
    <property type="match status" value="1"/>
</dbReference>
<dbReference type="InterPro" id="IPR023996">
    <property type="entry name" value="TonB-dep_OMP_SusC/RagA"/>
</dbReference>
<keyword evidence="7 8" id="KW-0998">Cell outer membrane</keyword>
<dbReference type="Pfam" id="PF07715">
    <property type="entry name" value="Plug"/>
    <property type="match status" value="1"/>
</dbReference>
<keyword evidence="6 8" id="KW-0472">Membrane</keyword>
<comment type="subcellular location">
    <subcellularLocation>
        <location evidence="1 8">Cell outer membrane</location>
        <topology evidence="1 8">Multi-pass membrane protein</topology>
    </subcellularLocation>
</comment>
<name>A0A4Q0XEI8_9FLAO</name>
<dbReference type="SUPFAM" id="SSF56935">
    <property type="entry name" value="Porins"/>
    <property type="match status" value="1"/>
</dbReference>
<evidence type="ECO:0000259" key="11">
    <source>
        <dbReference type="Pfam" id="PF07715"/>
    </source>
</evidence>
<comment type="similarity">
    <text evidence="8 9">Belongs to the TonB-dependent receptor family.</text>
</comment>
<keyword evidence="4 8" id="KW-0812">Transmembrane</keyword>
<dbReference type="Gene3D" id="2.40.170.20">
    <property type="entry name" value="TonB-dependent receptor, beta-barrel domain"/>
    <property type="match status" value="1"/>
</dbReference>
<organism evidence="12 13">
    <name type="scientific">Gelidibacter gilvus</name>
    <dbReference type="NCBI Taxonomy" id="59602"/>
    <lineage>
        <taxon>Bacteria</taxon>
        <taxon>Pseudomonadati</taxon>
        <taxon>Bacteroidota</taxon>
        <taxon>Flavobacteriia</taxon>
        <taxon>Flavobacteriales</taxon>
        <taxon>Flavobacteriaceae</taxon>
        <taxon>Gelidibacter</taxon>
    </lineage>
</organism>
<evidence type="ECO:0000256" key="1">
    <source>
        <dbReference type="ARBA" id="ARBA00004571"/>
    </source>
</evidence>
<keyword evidence="3 8" id="KW-1134">Transmembrane beta strand</keyword>
<dbReference type="Proteomes" id="UP000289792">
    <property type="component" value="Unassembled WGS sequence"/>
</dbReference>
<dbReference type="PROSITE" id="PS52016">
    <property type="entry name" value="TONB_DEPENDENT_REC_3"/>
    <property type="match status" value="1"/>
</dbReference>
<dbReference type="NCBIfam" id="TIGR04056">
    <property type="entry name" value="OMP_RagA_SusC"/>
    <property type="match status" value="1"/>
</dbReference>
<feature type="domain" description="TonB-dependent receptor-like beta-barrel" evidence="10">
    <location>
        <begin position="406"/>
        <end position="967"/>
    </location>
</feature>
<dbReference type="InterPro" id="IPR000531">
    <property type="entry name" value="Beta-barrel_TonB"/>
</dbReference>